<name>A0AAP0EZI4_9MAGN</name>
<organism evidence="2 3">
    <name type="scientific">Stephania yunnanensis</name>
    <dbReference type="NCBI Taxonomy" id="152371"/>
    <lineage>
        <taxon>Eukaryota</taxon>
        <taxon>Viridiplantae</taxon>
        <taxon>Streptophyta</taxon>
        <taxon>Embryophyta</taxon>
        <taxon>Tracheophyta</taxon>
        <taxon>Spermatophyta</taxon>
        <taxon>Magnoliopsida</taxon>
        <taxon>Ranunculales</taxon>
        <taxon>Menispermaceae</taxon>
        <taxon>Menispermoideae</taxon>
        <taxon>Cissampelideae</taxon>
        <taxon>Stephania</taxon>
    </lineage>
</organism>
<proteinExistence type="predicted"/>
<comment type="caution">
    <text evidence="2">The sequence shown here is derived from an EMBL/GenBank/DDBJ whole genome shotgun (WGS) entry which is preliminary data.</text>
</comment>
<reference evidence="2 3" key="1">
    <citation type="submission" date="2024-01" db="EMBL/GenBank/DDBJ databases">
        <title>Genome assemblies of Stephania.</title>
        <authorList>
            <person name="Yang L."/>
        </authorList>
    </citation>
    <scope>NUCLEOTIDE SEQUENCE [LARGE SCALE GENOMIC DNA]</scope>
    <source>
        <strain evidence="2">YNDBR</strain>
        <tissue evidence="2">Leaf</tissue>
    </source>
</reference>
<evidence type="ECO:0000313" key="2">
    <source>
        <dbReference type="EMBL" id="KAK9098783.1"/>
    </source>
</evidence>
<sequence>MNDSIARQREGGGSGGSAATTRRDATRFRRGTAASGWRRRRAGSGGAGERSAAAPARQRQRRGFSGDAVDGAVARRRSVGFAISTKSRRRDIVTRSRVSGAQIETRARHFEVRVFRAPRTSSEGKASWLGETFVYYSPLMIFTGFHN</sequence>
<accession>A0AAP0EZI4</accession>
<keyword evidence="3" id="KW-1185">Reference proteome</keyword>
<feature type="region of interest" description="Disordered" evidence="1">
    <location>
        <begin position="1"/>
        <end position="69"/>
    </location>
</feature>
<gene>
    <name evidence="2" type="ORF">Syun_025828</name>
</gene>
<evidence type="ECO:0000256" key="1">
    <source>
        <dbReference type="SAM" id="MobiDB-lite"/>
    </source>
</evidence>
<feature type="compositionally biased region" description="Basic and acidic residues" evidence="1">
    <location>
        <begin position="1"/>
        <end position="10"/>
    </location>
</feature>
<dbReference type="AlphaFoldDB" id="A0AAP0EZI4"/>
<dbReference type="Proteomes" id="UP001420932">
    <property type="component" value="Unassembled WGS sequence"/>
</dbReference>
<evidence type="ECO:0000313" key="3">
    <source>
        <dbReference type="Proteomes" id="UP001420932"/>
    </source>
</evidence>
<protein>
    <submittedName>
        <fullName evidence="2">Uncharacterized protein</fullName>
    </submittedName>
</protein>
<dbReference type="EMBL" id="JBBNAF010000011">
    <property type="protein sequence ID" value="KAK9098783.1"/>
    <property type="molecule type" value="Genomic_DNA"/>
</dbReference>